<accession>A0ACB5R6Y8</accession>
<dbReference type="EMBL" id="BROD01000001">
    <property type="protein sequence ID" value="GKX64870.1"/>
    <property type="molecule type" value="Genomic_DNA"/>
</dbReference>
<name>A0ACB5R6Y8_9CLOT</name>
<evidence type="ECO:0000313" key="1">
    <source>
        <dbReference type="EMBL" id="GKX64870.1"/>
    </source>
</evidence>
<proteinExistence type="predicted"/>
<comment type="caution">
    <text evidence="1">The sequence shown here is derived from an EMBL/GenBank/DDBJ whole genome shotgun (WGS) entry which is preliminary data.</text>
</comment>
<evidence type="ECO:0000313" key="2">
    <source>
        <dbReference type="Proteomes" id="UP001058074"/>
    </source>
</evidence>
<reference evidence="1" key="1">
    <citation type="journal article" date="2025" name="Int. J. Syst. Evol. Microbiol.">
        <title>Inconstantimicrobium mannanitabidum sp. nov., a novel member of the family Clostridiaceae isolated from anoxic soil under the treatment of reductive soil disinfestation.</title>
        <authorList>
            <person name="Ueki A."/>
            <person name="Tonouchi A."/>
            <person name="Honma S."/>
            <person name="Kaku N."/>
            <person name="Ueki K."/>
        </authorList>
    </citation>
    <scope>NUCLEOTIDE SEQUENCE</scope>
    <source>
        <strain evidence="1">TW13</strain>
    </source>
</reference>
<dbReference type="Proteomes" id="UP001058074">
    <property type="component" value="Unassembled WGS sequence"/>
</dbReference>
<keyword evidence="2" id="KW-1185">Reference proteome</keyword>
<organism evidence="1 2">
    <name type="scientific">Inconstantimicrobium mannanitabidum</name>
    <dbReference type="NCBI Taxonomy" id="1604901"/>
    <lineage>
        <taxon>Bacteria</taxon>
        <taxon>Bacillati</taxon>
        <taxon>Bacillota</taxon>
        <taxon>Clostridia</taxon>
        <taxon>Eubacteriales</taxon>
        <taxon>Clostridiaceae</taxon>
        <taxon>Inconstantimicrobium</taxon>
    </lineage>
</organism>
<sequence>MKKFDFKSMVIGLVIGIAVVSIGFAALQMSKKSADITAKSENISDKASTTDASNNKTNTEDAETTKRIQEGMKITADASNNEADVEAIEIMKKTGNWEYTEKYFTQMSANGIEKVVEIYNSKHMNVSEHKKASDYIKK</sequence>
<protein>
    <submittedName>
        <fullName evidence="1">Uncharacterized protein</fullName>
    </submittedName>
</protein>
<gene>
    <name evidence="1" type="ORF">rsdtw13_01280</name>
</gene>